<gene>
    <name evidence="1" type="ORF">S03H2_72809</name>
</gene>
<reference evidence="1" key="1">
    <citation type="journal article" date="2014" name="Front. Microbiol.">
        <title>High frequency of phylogenetically diverse reductive dehalogenase-homologous genes in deep subseafloor sedimentary metagenomes.</title>
        <authorList>
            <person name="Kawai M."/>
            <person name="Futagami T."/>
            <person name="Toyoda A."/>
            <person name="Takaki Y."/>
            <person name="Nishi S."/>
            <person name="Hori S."/>
            <person name="Arai W."/>
            <person name="Tsubouchi T."/>
            <person name="Morono Y."/>
            <person name="Uchiyama I."/>
            <person name="Ito T."/>
            <person name="Fujiyama A."/>
            <person name="Inagaki F."/>
            <person name="Takami H."/>
        </authorList>
    </citation>
    <scope>NUCLEOTIDE SEQUENCE</scope>
    <source>
        <strain evidence="1">Expedition CK06-06</strain>
    </source>
</reference>
<protein>
    <submittedName>
        <fullName evidence="1">Uncharacterized protein</fullName>
    </submittedName>
</protein>
<feature type="non-terminal residue" evidence="1">
    <location>
        <position position="1"/>
    </location>
</feature>
<dbReference type="AlphaFoldDB" id="X1KU34"/>
<dbReference type="EMBL" id="BARU01049479">
    <property type="protein sequence ID" value="GAH93674.1"/>
    <property type="molecule type" value="Genomic_DNA"/>
</dbReference>
<proteinExistence type="predicted"/>
<name>X1KU34_9ZZZZ</name>
<sequence>SPNKVFNFEFYNDANVYIVILYYSRNYVANHNNCNVL</sequence>
<evidence type="ECO:0000313" key="1">
    <source>
        <dbReference type="EMBL" id="GAH93674.1"/>
    </source>
</evidence>
<accession>X1KU34</accession>
<organism evidence="1">
    <name type="scientific">marine sediment metagenome</name>
    <dbReference type="NCBI Taxonomy" id="412755"/>
    <lineage>
        <taxon>unclassified sequences</taxon>
        <taxon>metagenomes</taxon>
        <taxon>ecological metagenomes</taxon>
    </lineage>
</organism>
<comment type="caution">
    <text evidence="1">The sequence shown here is derived from an EMBL/GenBank/DDBJ whole genome shotgun (WGS) entry which is preliminary data.</text>
</comment>